<dbReference type="EMBL" id="SHOA02000001">
    <property type="protein sequence ID" value="TDH72850.1"/>
    <property type="molecule type" value="Genomic_DNA"/>
</dbReference>
<evidence type="ECO:0000313" key="3">
    <source>
        <dbReference type="Proteomes" id="UP000294530"/>
    </source>
</evidence>
<comment type="caution">
    <text evidence="2">The sequence shown here is derived from an EMBL/GenBank/DDBJ whole genome shotgun (WGS) entry which is preliminary data.</text>
</comment>
<dbReference type="OrthoDB" id="165738at2759"/>
<dbReference type="AlphaFoldDB" id="A0A976NYP0"/>
<reference evidence="2 3" key="1">
    <citation type="journal article" date="2021" name="Genome Biol.">
        <title>AFLAP: assembly-free linkage analysis pipeline using k-mers from genome sequencing data.</title>
        <authorList>
            <person name="Fletcher K."/>
            <person name="Zhang L."/>
            <person name="Gil J."/>
            <person name="Han R."/>
            <person name="Cavanaugh K."/>
            <person name="Michelmore R."/>
        </authorList>
    </citation>
    <scope>NUCLEOTIDE SEQUENCE [LARGE SCALE GENOMIC DNA]</scope>
    <source>
        <strain evidence="2 3">SF5</strain>
    </source>
</reference>
<dbReference type="GeneID" id="94344352"/>
<evidence type="ECO:0000256" key="1">
    <source>
        <dbReference type="SAM" id="MobiDB-lite"/>
    </source>
</evidence>
<feature type="region of interest" description="Disordered" evidence="1">
    <location>
        <begin position="90"/>
        <end position="122"/>
    </location>
</feature>
<name>A0A976NYP0_BRELC</name>
<sequence length="482" mass="53559">MPHSVGLNDGIDGLDEDLLAALDDVLSFSEHNSVADAFAPTPNVPLEDDLDAVLSIESPPLFGSTAPLETCKPPESITQPPNRLPCSPNWQPHTPSSKGKDVRTTPYTTNANKARRRKRPKDELDYLRAKVTDMENKLAVLKQTDQASCTTSSVDMLCIPPGSSQDMLLRWKHIAERQKQEVNRSVVENIRLRSLLEGQLSIAKSLEAAIDQHQQATAKSLSSSDEFNQNDPVKTSDELLFAYLNSTLQAQYAELDTVFERSGIAQMNHDMDNGTKAHQDANGIYVRHEVVRVLPFSMDAVQRTIWGIFRHSAAKEMMFGPFQAEVIDENRMNITMMEKVTLNKRETTILRRISVMRVFEKHRTVLVWSSFGEITGSMFVRLHEKGYWTSSPFHFGTNELSGGVQGSVTRIVLLVSPEITAVPSLVQSNAHVGEMTELVVGTSRMTMNLIYQITDTLLLLEAMGGQITGEEDASQLVTTTST</sequence>
<dbReference type="Proteomes" id="UP000294530">
    <property type="component" value="Unassembled WGS sequence"/>
</dbReference>
<evidence type="ECO:0000313" key="2">
    <source>
        <dbReference type="EMBL" id="TDH72850.1"/>
    </source>
</evidence>
<organism evidence="2 3">
    <name type="scientific">Bremia lactucae</name>
    <name type="common">Lettuce downy mildew</name>
    <dbReference type="NCBI Taxonomy" id="4779"/>
    <lineage>
        <taxon>Eukaryota</taxon>
        <taxon>Sar</taxon>
        <taxon>Stramenopiles</taxon>
        <taxon>Oomycota</taxon>
        <taxon>Peronosporomycetes</taxon>
        <taxon>Peronosporales</taxon>
        <taxon>Peronosporaceae</taxon>
        <taxon>Bremia</taxon>
    </lineage>
</organism>
<protein>
    <submittedName>
        <fullName evidence="2">Uncharacterized protein</fullName>
    </submittedName>
</protein>
<dbReference type="PANTHER" id="PTHR35796">
    <property type="entry name" value="HYPOTHETICAL CYTOSOLIC PROTEIN"/>
    <property type="match status" value="1"/>
</dbReference>
<proteinExistence type="predicted"/>
<keyword evidence="3" id="KW-1185">Reference proteome</keyword>
<accession>A0A976NYP0</accession>
<dbReference type="RefSeq" id="XP_067822349.1">
    <property type="nucleotide sequence ID" value="XM_067958681.1"/>
</dbReference>
<gene>
    <name evidence="2" type="ORF">CCR75_000574</name>
</gene>
<dbReference type="KEGG" id="blac:94344352"/>
<dbReference type="PANTHER" id="PTHR35796:SF3">
    <property type="entry name" value="BHLH DOMAIN-CONTAINING PROTEIN"/>
    <property type="match status" value="1"/>
</dbReference>